<dbReference type="RefSeq" id="WP_145171740.1">
    <property type="nucleotide sequence ID" value="NZ_CP036525.1"/>
</dbReference>
<dbReference type="AlphaFoldDB" id="A0A517NEJ0"/>
<protein>
    <submittedName>
        <fullName evidence="2">Uncharacterized protein</fullName>
    </submittedName>
</protein>
<evidence type="ECO:0000256" key="1">
    <source>
        <dbReference type="SAM" id="MobiDB-lite"/>
    </source>
</evidence>
<proteinExistence type="predicted"/>
<reference evidence="2 3" key="1">
    <citation type="submission" date="2019-02" db="EMBL/GenBank/DDBJ databases">
        <title>Deep-cultivation of Planctomycetes and their phenomic and genomic characterization uncovers novel biology.</title>
        <authorList>
            <person name="Wiegand S."/>
            <person name="Jogler M."/>
            <person name="Boedeker C."/>
            <person name="Pinto D."/>
            <person name="Vollmers J."/>
            <person name="Rivas-Marin E."/>
            <person name="Kohn T."/>
            <person name="Peeters S.H."/>
            <person name="Heuer A."/>
            <person name="Rast P."/>
            <person name="Oberbeckmann S."/>
            <person name="Bunk B."/>
            <person name="Jeske O."/>
            <person name="Meyerdierks A."/>
            <person name="Storesund J.E."/>
            <person name="Kallscheuer N."/>
            <person name="Luecker S."/>
            <person name="Lage O.M."/>
            <person name="Pohl T."/>
            <person name="Merkel B.J."/>
            <person name="Hornburger P."/>
            <person name="Mueller R.-W."/>
            <person name="Bruemmer F."/>
            <person name="Labrenz M."/>
            <person name="Spormann A.M."/>
            <person name="Op den Camp H."/>
            <person name="Overmann J."/>
            <person name="Amann R."/>
            <person name="Jetten M.S.M."/>
            <person name="Mascher T."/>
            <person name="Medema M.H."/>
            <person name="Devos D.P."/>
            <person name="Kaster A.-K."/>
            <person name="Ovreas L."/>
            <person name="Rohde M."/>
            <person name="Galperin M.Y."/>
            <person name="Jogler C."/>
        </authorList>
    </citation>
    <scope>NUCLEOTIDE SEQUENCE [LARGE SCALE GENOMIC DNA]</scope>
    <source>
        <strain evidence="2 3">K22_7</strain>
    </source>
</reference>
<feature type="compositionally biased region" description="Low complexity" evidence="1">
    <location>
        <begin position="284"/>
        <end position="307"/>
    </location>
</feature>
<dbReference type="EMBL" id="CP036525">
    <property type="protein sequence ID" value="QDT05546.1"/>
    <property type="molecule type" value="Genomic_DNA"/>
</dbReference>
<name>A0A517NEJ0_9BACT</name>
<organism evidence="2 3">
    <name type="scientific">Rubripirellula lacrimiformis</name>
    <dbReference type="NCBI Taxonomy" id="1930273"/>
    <lineage>
        <taxon>Bacteria</taxon>
        <taxon>Pseudomonadati</taxon>
        <taxon>Planctomycetota</taxon>
        <taxon>Planctomycetia</taxon>
        <taxon>Pirellulales</taxon>
        <taxon>Pirellulaceae</taxon>
        <taxon>Rubripirellula</taxon>
    </lineage>
</organism>
<keyword evidence="3" id="KW-1185">Reference proteome</keyword>
<evidence type="ECO:0000313" key="3">
    <source>
        <dbReference type="Proteomes" id="UP000318538"/>
    </source>
</evidence>
<accession>A0A517NEJ0</accession>
<dbReference type="OrthoDB" id="251641at2"/>
<dbReference type="KEGG" id="rlc:K227x_39470"/>
<gene>
    <name evidence="2" type="ORF">K227x_39470</name>
</gene>
<feature type="region of interest" description="Disordered" evidence="1">
    <location>
        <begin position="279"/>
        <end position="313"/>
    </location>
</feature>
<sequence length="389" mass="41225">MSEKSSRDFLFLARLLGGMIVWTGLGASAVLAASPVNELSERDRSVRAMASPTTGIINGLPFRDAIDRFTSGVKVNVWLDRHIDPTAPVQIGQVGPTPFAAIDSIAASRGCVVHWVAGVVIVGRAEWVDRVSAEVMSLKTKGDRDVAAQIHWDALATPDEALSASLDRSDPGGTAAPNASLPHDLWPATTWHDIHRDVATLLVRSQFLDFDDAESVSKAVPAEQVTRLYRWPDLTTVREAIQKEDAGAKVRVNDAALLIRATAKAHRMAVQAILSTPIEAPNDRAGNQNRAGNRGGNPAANPPAGAATGSDMPRFSLKSKTAARNALNQLCQAAGRTCRIESTAAAACEAIVQIEESDVTLPDLIGKVAALAGCQATWTDTEVVISVAP</sequence>
<dbReference type="Proteomes" id="UP000318538">
    <property type="component" value="Chromosome"/>
</dbReference>
<evidence type="ECO:0000313" key="2">
    <source>
        <dbReference type="EMBL" id="QDT05546.1"/>
    </source>
</evidence>